<protein>
    <submittedName>
        <fullName evidence="3">ABC transporter permease</fullName>
    </submittedName>
</protein>
<accession>A0ABU7K3U8</accession>
<keyword evidence="2" id="KW-1133">Transmembrane helix</keyword>
<feature type="region of interest" description="Disordered" evidence="1">
    <location>
        <begin position="1"/>
        <end position="23"/>
    </location>
</feature>
<dbReference type="RefSeq" id="WP_330090724.1">
    <property type="nucleotide sequence ID" value="NZ_JAUZMY010000005.1"/>
</dbReference>
<evidence type="ECO:0000256" key="1">
    <source>
        <dbReference type="SAM" id="MobiDB-lite"/>
    </source>
</evidence>
<keyword evidence="2" id="KW-0472">Membrane</keyword>
<comment type="caution">
    <text evidence="3">The sequence shown here is derived from an EMBL/GenBank/DDBJ whole genome shotgun (WGS) entry which is preliminary data.</text>
</comment>
<organism evidence="3 4">
    <name type="scientific">Nocardiopsis codii</name>
    <dbReference type="NCBI Taxonomy" id="3065942"/>
    <lineage>
        <taxon>Bacteria</taxon>
        <taxon>Bacillati</taxon>
        <taxon>Actinomycetota</taxon>
        <taxon>Actinomycetes</taxon>
        <taxon>Streptosporangiales</taxon>
        <taxon>Nocardiopsidaceae</taxon>
        <taxon>Nocardiopsis</taxon>
    </lineage>
</organism>
<evidence type="ECO:0000313" key="3">
    <source>
        <dbReference type="EMBL" id="MEE2036921.1"/>
    </source>
</evidence>
<proteinExistence type="predicted"/>
<feature type="transmembrane region" description="Helical" evidence="2">
    <location>
        <begin position="266"/>
        <end position="287"/>
    </location>
</feature>
<keyword evidence="4" id="KW-1185">Reference proteome</keyword>
<feature type="transmembrane region" description="Helical" evidence="2">
    <location>
        <begin position="50"/>
        <end position="70"/>
    </location>
</feature>
<feature type="transmembrane region" description="Helical" evidence="2">
    <location>
        <begin position="91"/>
        <end position="111"/>
    </location>
</feature>
<dbReference type="Proteomes" id="UP001356095">
    <property type="component" value="Unassembled WGS sequence"/>
</dbReference>
<feature type="compositionally biased region" description="Low complexity" evidence="1">
    <location>
        <begin position="7"/>
        <end position="23"/>
    </location>
</feature>
<reference evidence="3 4" key="1">
    <citation type="submission" date="2023-08" db="EMBL/GenBank/DDBJ databases">
        <authorList>
            <person name="Girao M."/>
            <person name="Carvalho M.F."/>
        </authorList>
    </citation>
    <scope>NUCLEOTIDE SEQUENCE [LARGE SCALE GENOMIC DNA]</scope>
    <source>
        <strain evidence="3 4">CT-R113</strain>
    </source>
</reference>
<feature type="transmembrane region" description="Helical" evidence="2">
    <location>
        <begin position="211"/>
        <end position="229"/>
    </location>
</feature>
<evidence type="ECO:0000256" key="2">
    <source>
        <dbReference type="SAM" id="Phobius"/>
    </source>
</evidence>
<gene>
    <name evidence="3" type="ORF">Q8791_06775</name>
</gene>
<feature type="transmembrane region" description="Helical" evidence="2">
    <location>
        <begin position="184"/>
        <end position="205"/>
    </location>
</feature>
<dbReference type="EMBL" id="JAUZMY010000005">
    <property type="protein sequence ID" value="MEE2036921.1"/>
    <property type="molecule type" value="Genomic_DNA"/>
</dbReference>
<sequence length="292" mass="29472">MTTSTNTTAARTGAAPPPAARTAGPARVLSDLAATASAEWVKLRSVRSTWWGTALALALTAAVAPLTAVATIGNMQRDLIASADVPASEMAVYAAVWGAQFAVIALALPVMTAEYSSRSIHPTLQAVPARVRLLAAKTVTLTAFVFVSGLVMGAVGTLAAHLVMLHPLIEGYGTLRPAQAAADVVRMSVYLALVAALTLGAGAALRSTAGTLTAVFALLFGLPVLLLLLGGGAGAHLADRLPLLAGVSFLDSVFVVGRTGDALSPGAGGMVLLCWTAASLVAGALVLTRRDA</sequence>
<name>A0ABU7K3U8_9ACTN</name>
<feature type="transmembrane region" description="Helical" evidence="2">
    <location>
        <begin position="141"/>
        <end position="163"/>
    </location>
</feature>
<keyword evidence="2" id="KW-0812">Transmembrane</keyword>
<evidence type="ECO:0000313" key="4">
    <source>
        <dbReference type="Proteomes" id="UP001356095"/>
    </source>
</evidence>